<accession>A0AAD1HC38</accession>
<evidence type="ECO:0000256" key="2">
    <source>
        <dbReference type="SAM" id="MobiDB-lite"/>
    </source>
</evidence>
<dbReference type="CDD" id="cd06558">
    <property type="entry name" value="crotonase-like"/>
    <property type="match status" value="1"/>
</dbReference>
<dbReference type="SUPFAM" id="SSF52096">
    <property type="entry name" value="ClpP/crotonase"/>
    <property type="match status" value="1"/>
</dbReference>
<evidence type="ECO:0000313" key="3">
    <source>
        <dbReference type="EMBL" id="BBX01899.1"/>
    </source>
</evidence>
<dbReference type="Proteomes" id="UP000466681">
    <property type="component" value="Chromosome"/>
</dbReference>
<dbReference type="RefSeq" id="WP_083155659.1">
    <property type="nucleotide sequence ID" value="NZ_AP022560.1"/>
</dbReference>
<dbReference type="AlphaFoldDB" id="A0AAD1HC38"/>
<evidence type="ECO:0000313" key="4">
    <source>
        <dbReference type="Proteomes" id="UP000466681"/>
    </source>
</evidence>
<dbReference type="GO" id="GO:0016853">
    <property type="term" value="F:isomerase activity"/>
    <property type="evidence" value="ECO:0007669"/>
    <property type="project" value="InterPro"/>
</dbReference>
<dbReference type="Pfam" id="PF00378">
    <property type="entry name" value="ECH_1"/>
    <property type="match status" value="1"/>
</dbReference>
<organism evidence="3 4">
    <name type="scientific">Mycolicibacterium moriokaense</name>
    <dbReference type="NCBI Taxonomy" id="39691"/>
    <lineage>
        <taxon>Bacteria</taxon>
        <taxon>Bacillati</taxon>
        <taxon>Actinomycetota</taxon>
        <taxon>Actinomycetes</taxon>
        <taxon>Mycobacteriales</taxon>
        <taxon>Mycobacteriaceae</taxon>
        <taxon>Mycolicibacterium</taxon>
    </lineage>
</organism>
<dbReference type="Gene3D" id="3.90.226.10">
    <property type="entry name" value="2-enoyl-CoA Hydratase, Chain A, domain 1"/>
    <property type="match status" value="1"/>
</dbReference>
<dbReference type="InterPro" id="IPR029045">
    <property type="entry name" value="ClpP/crotonase-like_dom_sf"/>
</dbReference>
<dbReference type="EMBL" id="AP022560">
    <property type="protein sequence ID" value="BBX01899.1"/>
    <property type="molecule type" value="Genomic_DNA"/>
</dbReference>
<name>A0AAD1HC38_9MYCO</name>
<proteinExistence type="inferred from homology"/>
<feature type="region of interest" description="Disordered" evidence="2">
    <location>
        <begin position="258"/>
        <end position="278"/>
    </location>
</feature>
<dbReference type="InterPro" id="IPR045002">
    <property type="entry name" value="Ech1-like"/>
</dbReference>
<reference evidence="3 4" key="1">
    <citation type="journal article" date="2019" name="Emerg. Microbes Infect.">
        <title>Comprehensive subspecies identification of 175 nontuberculous mycobacteria species based on 7547 genomic profiles.</title>
        <authorList>
            <person name="Matsumoto Y."/>
            <person name="Kinjo T."/>
            <person name="Motooka D."/>
            <person name="Nabeya D."/>
            <person name="Jung N."/>
            <person name="Uechi K."/>
            <person name="Horii T."/>
            <person name="Iida T."/>
            <person name="Fujita J."/>
            <person name="Nakamura S."/>
        </authorList>
    </citation>
    <scope>NUCLEOTIDE SEQUENCE [LARGE SCALE GENOMIC DNA]</scope>
    <source>
        <strain evidence="3 4">JCM 6375</strain>
    </source>
</reference>
<dbReference type="PANTHER" id="PTHR43149">
    <property type="entry name" value="ENOYL-COA HYDRATASE"/>
    <property type="match status" value="1"/>
</dbReference>
<keyword evidence="4" id="KW-1185">Reference proteome</keyword>
<evidence type="ECO:0000256" key="1">
    <source>
        <dbReference type="ARBA" id="ARBA00005254"/>
    </source>
</evidence>
<dbReference type="PANTHER" id="PTHR43149:SF1">
    <property type="entry name" value="DELTA(3,5)-DELTA(2,4)-DIENOYL-COA ISOMERASE, MITOCHONDRIAL"/>
    <property type="match status" value="1"/>
</dbReference>
<protein>
    <submittedName>
        <fullName evidence="3">Enoyl-CoA hydratase</fullName>
    </submittedName>
</protein>
<dbReference type="KEGG" id="mmor:MMOR_28350"/>
<gene>
    <name evidence="3" type="primary">paaG_7</name>
    <name evidence="3" type="ORF">MMOR_28350</name>
</gene>
<dbReference type="InterPro" id="IPR001753">
    <property type="entry name" value="Enoyl-CoA_hydra/iso"/>
</dbReference>
<comment type="similarity">
    <text evidence="1">Belongs to the enoyl-CoA hydratase/isomerase family.</text>
</comment>
<sequence>MIYATPQSDADPSAAGDGELQAIEFAVGADHVATVTLNRPDAMNAISDRMARELAWAWQTVRDTDDIHVVVLRAAGDRAFCTGVDVKGDASWFLKSNVWNSFDPGVWVSPKIAHRCWKPVITAVHGLVAGGGQYLLNEADIIICSEDAAFFDPHANASIVSALEPIGMLHRGVPLGDVLRWALMGTEERISAHTALRLGLVTEVVERDALWDRAHEIAATIAARNPQAIQGTIRAIWESLDMTRSTALQNGMAYTHIGNPPIAERRAAPRRNGPPSYR</sequence>